<feature type="region of interest" description="Disordered" evidence="1">
    <location>
        <begin position="25"/>
        <end position="49"/>
    </location>
</feature>
<proteinExistence type="predicted"/>
<dbReference type="EMBL" id="CAMXCT010000442">
    <property type="protein sequence ID" value="CAI3978860.1"/>
    <property type="molecule type" value="Genomic_DNA"/>
</dbReference>
<comment type="caution">
    <text evidence="2">The sequence shown here is derived from an EMBL/GenBank/DDBJ whole genome shotgun (WGS) entry which is preliminary data.</text>
</comment>
<accession>A0A9P1FLI8</accession>
<name>A0A9P1FLI8_9DINO</name>
<reference evidence="2" key="1">
    <citation type="submission" date="2022-10" db="EMBL/GenBank/DDBJ databases">
        <authorList>
            <person name="Chen Y."/>
            <person name="Dougan E. K."/>
            <person name="Chan C."/>
            <person name="Rhodes N."/>
            <person name="Thang M."/>
        </authorList>
    </citation>
    <scope>NUCLEOTIDE SEQUENCE</scope>
</reference>
<sequence length="49" mass="5254">MLPRRAAPDNPGGATRLNFIRGVGSRKVCPRPGNRAMPSLGRASPKGRR</sequence>
<keyword evidence="4" id="KW-1185">Reference proteome</keyword>
<gene>
    <name evidence="2" type="ORF">C1SCF055_LOCUS6857</name>
</gene>
<organism evidence="2">
    <name type="scientific">Cladocopium goreaui</name>
    <dbReference type="NCBI Taxonomy" id="2562237"/>
    <lineage>
        <taxon>Eukaryota</taxon>
        <taxon>Sar</taxon>
        <taxon>Alveolata</taxon>
        <taxon>Dinophyceae</taxon>
        <taxon>Suessiales</taxon>
        <taxon>Symbiodiniaceae</taxon>
        <taxon>Cladocopium</taxon>
    </lineage>
</organism>
<reference evidence="3 4" key="2">
    <citation type="submission" date="2024-05" db="EMBL/GenBank/DDBJ databases">
        <authorList>
            <person name="Chen Y."/>
            <person name="Shah S."/>
            <person name="Dougan E. K."/>
            <person name="Thang M."/>
            <person name="Chan C."/>
        </authorList>
    </citation>
    <scope>NUCLEOTIDE SEQUENCE [LARGE SCALE GENOMIC DNA]</scope>
</reference>
<dbReference type="EMBL" id="CAMXCT020000442">
    <property type="protein sequence ID" value="CAL1132235.1"/>
    <property type="molecule type" value="Genomic_DNA"/>
</dbReference>
<evidence type="ECO:0000256" key="1">
    <source>
        <dbReference type="SAM" id="MobiDB-lite"/>
    </source>
</evidence>
<evidence type="ECO:0000313" key="3">
    <source>
        <dbReference type="EMBL" id="CAL4766172.1"/>
    </source>
</evidence>
<evidence type="ECO:0000313" key="2">
    <source>
        <dbReference type="EMBL" id="CAI3978860.1"/>
    </source>
</evidence>
<dbReference type="EMBL" id="CAMXCT030000442">
    <property type="protein sequence ID" value="CAL4766172.1"/>
    <property type="molecule type" value="Genomic_DNA"/>
</dbReference>
<protein>
    <submittedName>
        <fullName evidence="2">Uncharacterized protein</fullName>
    </submittedName>
</protein>
<evidence type="ECO:0000313" key="4">
    <source>
        <dbReference type="Proteomes" id="UP001152797"/>
    </source>
</evidence>
<dbReference type="Proteomes" id="UP001152797">
    <property type="component" value="Unassembled WGS sequence"/>
</dbReference>
<dbReference type="AlphaFoldDB" id="A0A9P1FLI8"/>